<dbReference type="EMBL" id="BIFS01000001">
    <property type="protein sequence ID" value="GCE21862.1"/>
    <property type="molecule type" value="Genomic_DNA"/>
</dbReference>
<comment type="caution">
    <text evidence="5">The sequence shown here is derived from an EMBL/GenBank/DDBJ whole genome shotgun (WGS) entry which is preliminary data.</text>
</comment>
<keyword evidence="6" id="KW-1185">Reference proteome</keyword>
<accession>A0A402ARZ4</accession>
<evidence type="ECO:0000256" key="1">
    <source>
        <dbReference type="ARBA" id="ARBA00023015"/>
    </source>
</evidence>
<gene>
    <name evidence="5" type="ORF">KDK_56620</name>
</gene>
<name>A0A402ARZ4_9CHLR</name>
<reference evidence="6" key="1">
    <citation type="submission" date="2018-12" db="EMBL/GenBank/DDBJ databases">
        <title>Tengunoibacter tsumagoiensis gen. nov., sp. nov., Dictyobacter kobayashii sp. nov., D. alpinus sp. nov., and D. joshuensis sp. nov. and description of Dictyobacteraceae fam. nov. within the order Ktedonobacterales isolated from Tengu-no-mugimeshi.</title>
        <authorList>
            <person name="Wang C.M."/>
            <person name="Zheng Y."/>
            <person name="Sakai Y."/>
            <person name="Toyoda A."/>
            <person name="Minakuchi Y."/>
            <person name="Abe K."/>
            <person name="Yokota A."/>
            <person name="Yabe S."/>
        </authorList>
    </citation>
    <scope>NUCLEOTIDE SEQUENCE [LARGE SCALE GENOMIC DNA]</scope>
    <source>
        <strain evidence="6">Uno11</strain>
    </source>
</reference>
<keyword evidence="3" id="KW-0804">Transcription</keyword>
<evidence type="ECO:0000259" key="4">
    <source>
        <dbReference type="PROSITE" id="PS50932"/>
    </source>
</evidence>
<dbReference type="Gene3D" id="3.40.50.2300">
    <property type="match status" value="2"/>
</dbReference>
<evidence type="ECO:0000313" key="6">
    <source>
        <dbReference type="Proteomes" id="UP000287188"/>
    </source>
</evidence>
<dbReference type="GO" id="GO:0003700">
    <property type="term" value="F:DNA-binding transcription factor activity"/>
    <property type="evidence" value="ECO:0007669"/>
    <property type="project" value="TreeGrafter"/>
</dbReference>
<dbReference type="InterPro" id="IPR028082">
    <property type="entry name" value="Peripla_BP_I"/>
</dbReference>
<dbReference type="PROSITE" id="PS50932">
    <property type="entry name" value="HTH_LACI_2"/>
    <property type="match status" value="1"/>
</dbReference>
<dbReference type="Gene3D" id="1.10.260.40">
    <property type="entry name" value="lambda repressor-like DNA-binding domains"/>
    <property type="match status" value="1"/>
</dbReference>
<organism evidence="5 6">
    <name type="scientific">Dictyobacter kobayashii</name>
    <dbReference type="NCBI Taxonomy" id="2014872"/>
    <lineage>
        <taxon>Bacteria</taxon>
        <taxon>Bacillati</taxon>
        <taxon>Chloroflexota</taxon>
        <taxon>Ktedonobacteria</taxon>
        <taxon>Ktedonobacterales</taxon>
        <taxon>Dictyobacteraceae</taxon>
        <taxon>Dictyobacter</taxon>
    </lineage>
</organism>
<dbReference type="AlphaFoldDB" id="A0A402ARZ4"/>
<dbReference type="InterPro" id="IPR010982">
    <property type="entry name" value="Lambda_DNA-bd_dom_sf"/>
</dbReference>
<evidence type="ECO:0000256" key="2">
    <source>
        <dbReference type="ARBA" id="ARBA00023125"/>
    </source>
</evidence>
<dbReference type="InterPro" id="IPR046335">
    <property type="entry name" value="LacI/GalR-like_sensor"/>
</dbReference>
<keyword evidence="1" id="KW-0805">Transcription regulation</keyword>
<dbReference type="PANTHER" id="PTHR30146:SF109">
    <property type="entry name" value="HTH-TYPE TRANSCRIPTIONAL REGULATOR GALS"/>
    <property type="match status" value="1"/>
</dbReference>
<dbReference type="SUPFAM" id="SSF53822">
    <property type="entry name" value="Periplasmic binding protein-like I"/>
    <property type="match status" value="1"/>
</dbReference>
<dbReference type="InterPro" id="IPR000843">
    <property type="entry name" value="HTH_LacI"/>
</dbReference>
<dbReference type="CDD" id="cd01392">
    <property type="entry name" value="HTH_LacI"/>
    <property type="match status" value="1"/>
</dbReference>
<dbReference type="PANTHER" id="PTHR30146">
    <property type="entry name" value="LACI-RELATED TRANSCRIPTIONAL REPRESSOR"/>
    <property type="match status" value="1"/>
</dbReference>
<feature type="domain" description="HTH lacI-type" evidence="4">
    <location>
        <begin position="13"/>
        <end position="69"/>
    </location>
</feature>
<dbReference type="Proteomes" id="UP000287188">
    <property type="component" value="Unassembled WGS sequence"/>
</dbReference>
<dbReference type="Pfam" id="PF13377">
    <property type="entry name" value="Peripla_BP_3"/>
    <property type="match status" value="1"/>
</dbReference>
<dbReference type="SUPFAM" id="SSF47413">
    <property type="entry name" value="lambda repressor-like DNA-binding domains"/>
    <property type="match status" value="1"/>
</dbReference>
<dbReference type="PROSITE" id="PS00356">
    <property type="entry name" value="HTH_LACI_1"/>
    <property type="match status" value="1"/>
</dbReference>
<protein>
    <submittedName>
        <fullName evidence="5">LacI family transcriptional regulator</fullName>
    </submittedName>
</protein>
<evidence type="ECO:0000256" key="3">
    <source>
        <dbReference type="ARBA" id="ARBA00023163"/>
    </source>
</evidence>
<dbReference type="GO" id="GO:0000976">
    <property type="term" value="F:transcription cis-regulatory region binding"/>
    <property type="evidence" value="ECO:0007669"/>
    <property type="project" value="TreeGrafter"/>
</dbReference>
<sequence>MLIAMEKTHAKRPTIRDVALLAGVSRTTVSLVLNNVSSANISPETRTRIHNAVIQLNYHPLEAARNLRTQASQTLGVAIPDANNPHYMQIINGIDSYAQSQGYSTSIFITNFSEERERLCFTWLQQKRSDALILLSGTGRALLNDVRSLHERGHLITTLSFRRDTMFDADIDSVVPQANTGEQLVMQHLAESGHRRIGYIYGVASHELLHDRLDACLHIQQQLGLPIKEEWIYRCGPTIDDGYNATNALLQALPADGDRPTALVVVNDLLAISVLAALNHNGIHVPEEMSVISFDNIPQAPYTIPALTTVDYNTHLIGEKAAQLTIERLTQRDRPPILAEIPAQLIIRHSTAPSP</sequence>
<proteinExistence type="predicted"/>
<evidence type="ECO:0000313" key="5">
    <source>
        <dbReference type="EMBL" id="GCE21862.1"/>
    </source>
</evidence>
<dbReference type="CDD" id="cd06267">
    <property type="entry name" value="PBP1_LacI_sugar_binding-like"/>
    <property type="match status" value="1"/>
</dbReference>
<dbReference type="SMART" id="SM00354">
    <property type="entry name" value="HTH_LACI"/>
    <property type="match status" value="1"/>
</dbReference>
<dbReference type="Pfam" id="PF00356">
    <property type="entry name" value="LacI"/>
    <property type="match status" value="1"/>
</dbReference>
<keyword evidence="2" id="KW-0238">DNA-binding</keyword>